<dbReference type="EMBL" id="HG916765">
    <property type="protein sequence ID" value="CDM23394.1"/>
    <property type="molecule type" value="Genomic_DNA"/>
</dbReference>
<keyword evidence="2" id="KW-1185">Reference proteome</keyword>
<sequence length="75" mass="8587">MIRRRGVLFWRQVLCQEAPRRAGGGLETRPWLADRGSPDNQYQNGAQWKALLFCRRAAPRQKAPAHYVFPGSHSP</sequence>
<dbReference type="KEGG" id="cdn:BN940_04616"/>
<accession>W8WV11</accession>
<reference evidence="1 2" key="1">
    <citation type="journal article" date="2014" name="BMC Microbiol.">
        <title>The oxygen-independent metabolism of cyclic monoterpenes in Castellaniella defragrans 65Phen.</title>
        <authorList>
            <person name="Petasch J."/>
            <person name="Disch E.M."/>
            <person name="Markert S."/>
            <person name="Becher D."/>
            <person name="Schweder T."/>
            <person name="Huttel B."/>
            <person name="Reinhardt R."/>
            <person name="Harder J."/>
        </authorList>
    </citation>
    <scope>NUCLEOTIDE SEQUENCE [LARGE SCALE GENOMIC DNA]</scope>
    <source>
        <strain evidence="1">65Phen</strain>
    </source>
</reference>
<proteinExistence type="predicted"/>
<organism evidence="1 2">
    <name type="scientific">Castellaniella defragrans (strain DSM 12143 / CCUG 39792 / 65Phen)</name>
    <name type="common">Alcaligenes defragrans</name>
    <dbReference type="NCBI Taxonomy" id="1437824"/>
    <lineage>
        <taxon>Bacteria</taxon>
        <taxon>Pseudomonadati</taxon>
        <taxon>Pseudomonadota</taxon>
        <taxon>Betaproteobacteria</taxon>
        <taxon>Burkholderiales</taxon>
        <taxon>Alcaligenaceae</taxon>
        <taxon>Castellaniella</taxon>
    </lineage>
</organism>
<dbReference type="AlphaFoldDB" id="W8WV11"/>
<protein>
    <submittedName>
        <fullName evidence="1">Uncharacterized protein</fullName>
    </submittedName>
</protein>
<evidence type="ECO:0000313" key="1">
    <source>
        <dbReference type="EMBL" id="CDM23394.1"/>
    </source>
</evidence>
<dbReference type="Proteomes" id="UP000019805">
    <property type="component" value="Chromosome"/>
</dbReference>
<name>W8WV11_CASD6</name>
<evidence type="ECO:0000313" key="2">
    <source>
        <dbReference type="Proteomes" id="UP000019805"/>
    </source>
</evidence>
<dbReference type="STRING" id="1437824.BN940_04616"/>
<gene>
    <name evidence="1" type="ORF">BN940_04616</name>
</gene>
<dbReference type="HOGENOM" id="CLU_2664348_0_0_4"/>